<dbReference type="GO" id="GO:0005886">
    <property type="term" value="C:plasma membrane"/>
    <property type="evidence" value="ECO:0007669"/>
    <property type="project" value="UniProtKB-SubCell"/>
</dbReference>
<dbReference type="InterPro" id="IPR047196">
    <property type="entry name" value="YidC_ALB_C"/>
</dbReference>
<dbReference type="CDD" id="cd20070">
    <property type="entry name" value="5TM_YidC_Alb3"/>
    <property type="match status" value="1"/>
</dbReference>
<dbReference type="PANTHER" id="PTHR12428:SF65">
    <property type="entry name" value="CYTOCHROME C OXIDASE ASSEMBLY PROTEIN COX18, MITOCHONDRIAL"/>
    <property type="match status" value="1"/>
</dbReference>
<evidence type="ECO:0000313" key="12">
    <source>
        <dbReference type="EMBL" id="KKS86765.1"/>
    </source>
</evidence>
<dbReference type="InterPro" id="IPR028055">
    <property type="entry name" value="YidC/Oxa/ALB_C"/>
</dbReference>
<dbReference type="EMBL" id="LCFD01000007">
    <property type="protein sequence ID" value="KKS86765.1"/>
    <property type="molecule type" value="Genomic_DNA"/>
</dbReference>
<evidence type="ECO:0000256" key="8">
    <source>
        <dbReference type="ARBA" id="ARBA00023186"/>
    </source>
</evidence>
<feature type="transmembrane region" description="Helical" evidence="10">
    <location>
        <begin position="12"/>
        <end position="36"/>
    </location>
</feature>
<dbReference type="InterPro" id="IPR001708">
    <property type="entry name" value="YidC/ALB3/OXA1/COX18"/>
</dbReference>
<dbReference type="NCBIfam" id="TIGR03592">
    <property type="entry name" value="yidC_oxa1_cterm"/>
    <property type="match status" value="1"/>
</dbReference>
<evidence type="ECO:0000256" key="3">
    <source>
        <dbReference type="ARBA" id="ARBA00022475"/>
    </source>
</evidence>
<dbReference type="Proteomes" id="UP000034050">
    <property type="component" value="Unassembled WGS sequence"/>
</dbReference>
<evidence type="ECO:0000256" key="9">
    <source>
        <dbReference type="RuleBase" id="RU003945"/>
    </source>
</evidence>
<protein>
    <submittedName>
        <fullName evidence="12">Sec-independent factor for membrane protein insertion (YidC/SpoIIIJ family)</fullName>
    </submittedName>
</protein>
<dbReference type="Pfam" id="PF02096">
    <property type="entry name" value="60KD_IMP"/>
    <property type="match status" value="1"/>
</dbReference>
<comment type="caution">
    <text evidence="12">The sequence shown here is derived from an EMBL/GenBank/DDBJ whole genome shotgun (WGS) entry which is preliminary data.</text>
</comment>
<keyword evidence="5" id="KW-0653">Protein transport</keyword>
<evidence type="ECO:0000256" key="10">
    <source>
        <dbReference type="SAM" id="Phobius"/>
    </source>
</evidence>
<evidence type="ECO:0000313" key="13">
    <source>
        <dbReference type="Proteomes" id="UP000034050"/>
    </source>
</evidence>
<dbReference type="GO" id="GO:0015031">
    <property type="term" value="P:protein transport"/>
    <property type="evidence" value="ECO:0007669"/>
    <property type="project" value="UniProtKB-KW"/>
</dbReference>
<reference evidence="12 13" key="1">
    <citation type="journal article" date="2015" name="Nature">
        <title>rRNA introns, odd ribosomes, and small enigmatic genomes across a large radiation of phyla.</title>
        <authorList>
            <person name="Brown C.T."/>
            <person name="Hug L.A."/>
            <person name="Thomas B.C."/>
            <person name="Sharon I."/>
            <person name="Castelle C.J."/>
            <person name="Singh A."/>
            <person name="Wilkins M.J."/>
            <person name="Williams K.H."/>
            <person name="Banfield J.F."/>
        </authorList>
    </citation>
    <scope>NUCLEOTIDE SEQUENCE [LARGE SCALE GENOMIC DNA]</scope>
</reference>
<name>A0A0G1CLX9_9BACT</name>
<dbReference type="STRING" id="1618446.UV61_C0007G0023"/>
<comment type="similarity">
    <text evidence="9">Belongs to the OXA1/ALB3/YidC family.</text>
</comment>
<keyword evidence="8" id="KW-0143">Chaperone</keyword>
<feature type="transmembrane region" description="Helical" evidence="10">
    <location>
        <begin position="191"/>
        <end position="214"/>
    </location>
</feature>
<sequence>MGNLFLQLILWVYHYLAFENLGIAILEISVLSRIVLYPVTKQQLHFSKKMNELKPQLAALKAKHKDNNQVHMQAQMELYKQHGVNPTAGCLPSIVQIVVLFGLFGAMNEILKMKINTVFLIWDMAKPDAYKIAGLPFMIPGILVIAAAATQYIQMKMMMPTPPKIRQEDKPKEVAEKAGFMESFVESQASMVWMFPLIFLLFGTQWPSGLALYWSTSSLLMILQQLKMPQSLPIKK</sequence>
<evidence type="ECO:0000256" key="7">
    <source>
        <dbReference type="ARBA" id="ARBA00023136"/>
    </source>
</evidence>
<evidence type="ECO:0000256" key="4">
    <source>
        <dbReference type="ARBA" id="ARBA00022692"/>
    </source>
</evidence>
<dbReference type="GO" id="GO:0032977">
    <property type="term" value="F:membrane insertase activity"/>
    <property type="evidence" value="ECO:0007669"/>
    <property type="project" value="InterPro"/>
</dbReference>
<evidence type="ECO:0000256" key="2">
    <source>
        <dbReference type="ARBA" id="ARBA00022448"/>
    </source>
</evidence>
<evidence type="ECO:0000256" key="5">
    <source>
        <dbReference type="ARBA" id="ARBA00022927"/>
    </source>
</evidence>
<feature type="transmembrane region" description="Helical" evidence="10">
    <location>
        <begin position="93"/>
        <end position="111"/>
    </location>
</feature>
<comment type="subcellular location">
    <subcellularLocation>
        <location evidence="1">Cell membrane</location>
        <topology evidence="1">Multi-pass membrane protein</topology>
    </subcellularLocation>
    <subcellularLocation>
        <location evidence="9">Membrane</location>
        <topology evidence="9">Multi-pass membrane protein</topology>
    </subcellularLocation>
</comment>
<dbReference type="AlphaFoldDB" id="A0A0G1CLX9"/>
<organism evidence="12 13">
    <name type="scientific">Candidatus Gottesmanbacteria bacterium GW2011_GWB1_43_11</name>
    <dbReference type="NCBI Taxonomy" id="1618446"/>
    <lineage>
        <taxon>Bacteria</taxon>
        <taxon>Candidatus Gottesmaniibacteriota</taxon>
    </lineage>
</organism>
<feature type="transmembrane region" description="Helical" evidence="10">
    <location>
        <begin position="132"/>
        <end position="153"/>
    </location>
</feature>
<accession>A0A0G1CLX9</accession>
<dbReference type="PANTHER" id="PTHR12428">
    <property type="entry name" value="OXA1"/>
    <property type="match status" value="1"/>
</dbReference>
<feature type="domain" description="Membrane insertase YidC/Oxa/ALB C-terminal" evidence="11">
    <location>
        <begin position="22"/>
        <end position="227"/>
    </location>
</feature>
<proteinExistence type="inferred from homology"/>
<keyword evidence="7 10" id="KW-0472">Membrane</keyword>
<dbReference type="GO" id="GO:0051205">
    <property type="term" value="P:protein insertion into membrane"/>
    <property type="evidence" value="ECO:0007669"/>
    <property type="project" value="TreeGrafter"/>
</dbReference>
<keyword evidence="3" id="KW-1003">Cell membrane</keyword>
<evidence type="ECO:0000259" key="11">
    <source>
        <dbReference type="Pfam" id="PF02096"/>
    </source>
</evidence>
<evidence type="ECO:0000256" key="6">
    <source>
        <dbReference type="ARBA" id="ARBA00022989"/>
    </source>
</evidence>
<keyword evidence="4 9" id="KW-0812">Transmembrane</keyword>
<gene>
    <name evidence="12" type="ORF">UV61_C0007G0023</name>
</gene>
<keyword evidence="2" id="KW-0813">Transport</keyword>
<keyword evidence="6 10" id="KW-1133">Transmembrane helix</keyword>
<evidence type="ECO:0000256" key="1">
    <source>
        <dbReference type="ARBA" id="ARBA00004651"/>
    </source>
</evidence>